<evidence type="ECO:0000256" key="8">
    <source>
        <dbReference type="HAMAP-Rule" id="MF_00238"/>
    </source>
</evidence>
<dbReference type="InterPro" id="IPR027417">
    <property type="entry name" value="P-loop_NTPase"/>
</dbReference>
<keyword evidence="5 8" id="KW-0067">ATP-binding</keyword>
<protein>
    <recommendedName>
        <fullName evidence="8">Cytidylate kinase</fullName>
        <shortName evidence="8">CK</shortName>
        <ecNumber evidence="8">2.7.4.25</ecNumber>
    </recommendedName>
    <alternativeName>
        <fullName evidence="8">Cytidine monophosphate kinase</fullName>
        <shortName evidence="8">CMP kinase</shortName>
    </alternativeName>
</protein>
<evidence type="ECO:0000256" key="3">
    <source>
        <dbReference type="ARBA" id="ARBA00022741"/>
    </source>
</evidence>
<dbReference type="PANTHER" id="PTHR21299:SF2">
    <property type="entry name" value="CYTIDYLATE KINASE"/>
    <property type="match status" value="1"/>
</dbReference>
<proteinExistence type="inferred from homology"/>
<gene>
    <name evidence="8 10" type="primary">cmk</name>
    <name evidence="10" type="ORF">Spb1_11060</name>
</gene>
<dbReference type="AlphaFoldDB" id="A0A518GKY7"/>
<reference evidence="10 11" key="1">
    <citation type="submission" date="2019-02" db="EMBL/GenBank/DDBJ databases">
        <title>Deep-cultivation of Planctomycetes and their phenomic and genomic characterization uncovers novel biology.</title>
        <authorList>
            <person name="Wiegand S."/>
            <person name="Jogler M."/>
            <person name="Boedeker C."/>
            <person name="Pinto D."/>
            <person name="Vollmers J."/>
            <person name="Rivas-Marin E."/>
            <person name="Kohn T."/>
            <person name="Peeters S.H."/>
            <person name="Heuer A."/>
            <person name="Rast P."/>
            <person name="Oberbeckmann S."/>
            <person name="Bunk B."/>
            <person name="Jeske O."/>
            <person name="Meyerdierks A."/>
            <person name="Storesund J.E."/>
            <person name="Kallscheuer N."/>
            <person name="Luecker S."/>
            <person name="Lage O.M."/>
            <person name="Pohl T."/>
            <person name="Merkel B.J."/>
            <person name="Hornburger P."/>
            <person name="Mueller R.-W."/>
            <person name="Bruemmer F."/>
            <person name="Labrenz M."/>
            <person name="Spormann A.M."/>
            <person name="Op den Camp H."/>
            <person name="Overmann J."/>
            <person name="Amann R."/>
            <person name="Jetten M.S.M."/>
            <person name="Mascher T."/>
            <person name="Medema M.H."/>
            <person name="Devos D.P."/>
            <person name="Kaster A.-K."/>
            <person name="Ovreas L."/>
            <person name="Rohde M."/>
            <person name="Galperin M.Y."/>
            <person name="Jogler C."/>
        </authorList>
    </citation>
    <scope>NUCLEOTIDE SEQUENCE [LARGE SCALE GENOMIC DNA]</scope>
    <source>
        <strain evidence="10 11">Spb1</strain>
    </source>
</reference>
<keyword evidence="2 8" id="KW-0808">Transferase</keyword>
<dbReference type="GO" id="GO:0036430">
    <property type="term" value="F:CMP kinase activity"/>
    <property type="evidence" value="ECO:0007669"/>
    <property type="project" value="RHEA"/>
</dbReference>
<evidence type="ECO:0000313" key="11">
    <source>
        <dbReference type="Proteomes" id="UP000315349"/>
    </source>
</evidence>
<evidence type="ECO:0000256" key="7">
    <source>
        <dbReference type="ARBA" id="ARBA00048478"/>
    </source>
</evidence>
<name>A0A518GKY7_9PLAN</name>
<comment type="similarity">
    <text evidence="1 8">Belongs to the cytidylate kinase family. Type 1 subfamily.</text>
</comment>
<evidence type="ECO:0000256" key="4">
    <source>
        <dbReference type="ARBA" id="ARBA00022777"/>
    </source>
</evidence>
<dbReference type="NCBIfam" id="TIGR00017">
    <property type="entry name" value="cmk"/>
    <property type="match status" value="1"/>
</dbReference>
<sequence length="246" mass="27124">MLAFIRYEIGTLPEGIPRKMSGGHVVITIDGPAGTGKSTAARKLAQLLGFSFLDTGAMYRAIAWGCLQQGMDLTRHDLVTNFARQADLQIEDQTIRLNGQDVTQAIRLPQVTLVASQVAAIEGVREQMVALQRRAAEGQNIVTEGRDQGTIVFPEAPCKFFLTASPLERAKRREAQLRSSGQTVPLEEILEQQQLRDERDENRTIAPLRPAIDATIVDTTSTSLEEVIDYLQRVVITKISSPRTIA</sequence>
<keyword evidence="4 8" id="KW-0418">Kinase</keyword>
<evidence type="ECO:0000259" key="9">
    <source>
        <dbReference type="Pfam" id="PF02224"/>
    </source>
</evidence>
<dbReference type="GO" id="GO:0006220">
    <property type="term" value="P:pyrimidine nucleotide metabolic process"/>
    <property type="evidence" value="ECO:0007669"/>
    <property type="project" value="UniProtKB-UniRule"/>
</dbReference>
<evidence type="ECO:0000313" key="10">
    <source>
        <dbReference type="EMBL" id="QDV29227.1"/>
    </source>
</evidence>
<feature type="domain" description="Cytidylate kinase" evidence="9">
    <location>
        <begin position="27"/>
        <end position="232"/>
    </location>
</feature>
<comment type="catalytic activity">
    <reaction evidence="7 8">
        <text>CMP + ATP = CDP + ADP</text>
        <dbReference type="Rhea" id="RHEA:11600"/>
        <dbReference type="ChEBI" id="CHEBI:30616"/>
        <dbReference type="ChEBI" id="CHEBI:58069"/>
        <dbReference type="ChEBI" id="CHEBI:60377"/>
        <dbReference type="ChEBI" id="CHEBI:456216"/>
        <dbReference type="EC" id="2.7.4.25"/>
    </reaction>
</comment>
<evidence type="ECO:0000256" key="6">
    <source>
        <dbReference type="ARBA" id="ARBA00047615"/>
    </source>
</evidence>
<comment type="catalytic activity">
    <reaction evidence="6 8">
        <text>dCMP + ATP = dCDP + ADP</text>
        <dbReference type="Rhea" id="RHEA:25094"/>
        <dbReference type="ChEBI" id="CHEBI:30616"/>
        <dbReference type="ChEBI" id="CHEBI:57566"/>
        <dbReference type="ChEBI" id="CHEBI:58593"/>
        <dbReference type="ChEBI" id="CHEBI:456216"/>
        <dbReference type="EC" id="2.7.4.25"/>
    </reaction>
</comment>
<accession>A0A518GKY7</accession>
<dbReference type="InterPro" id="IPR011994">
    <property type="entry name" value="Cytidylate_kinase_dom"/>
</dbReference>
<dbReference type="InterPro" id="IPR003136">
    <property type="entry name" value="Cytidylate_kin"/>
</dbReference>
<dbReference type="CDD" id="cd02020">
    <property type="entry name" value="CMPK"/>
    <property type="match status" value="1"/>
</dbReference>
<dbReference type="GO" id="GO:0015949">
    <property type="term" value="P:nucleobase-containing small molecule interconversion"/>
    <property type="evidence" value="ECO:0007669"/>
    <property type="project" value="TreeGrafter"/>
</dbReference>
<dbReference type="Pfam" id="PF02224">
    <property type="entry name" value="Cytidylate_kin"/>
    <property type="match status" value="1"/>
</dbReference>
<dbReference type="GO" id="GO:0005829">
    <property type="term" value="C:cytosol"/>
    <property type="evidence" value="ECO:0007669"/>
    <property type="project" value="TreeGrafter"/>
</dbReference>
<dbReference type="Gene3D" id="3.40.50.300">
    <property type="entry name" value="P-loop containing nucleotide triphosphate hydrolases"/>
    <property type="match status" value="1"/>
</dbReference>
<dbReference type="Proteomes" id="UP000315349">
    <property type="component" value="Chromosome"/>
</dbReference>
<dbReference type="EMBL" id="CP036299">
    <property type="protein sequence ID" value="QDV29227.1"/>
    <property type="molecule type" value="Genomic_DNA"/>
</dbReference>
<feature type="binding site" evidence="8">
    <location>
        <begin position="31"/>
        <end position="39"/>
    </location>
    <ligand>
        <name>ATP</name>
        <dbReference type="ChEBI" id="CHEBI:30616"/>
    </ligand>
</feature>
<keyword evidence="3 8" id="KW-0547">Nucleotide-binding</keyword>
<evidence type="ECO:0000256" key="5">
    <source>
        <dbReference type="ARBA" id="ARBA00022840"/>
    </source>
</evidence>
<dbReference type="SUPFAM" id="SSF52540">
    <property type="entry name" value="P-loop containing nucleoside triphosphate hydrolases"/>
    <property type="match status" value="1"/>
</dbReference>
<dbReference type="KEGG" id="peh:Spb1_11060"/>
<evidence type="ECO:0000256" key="1">
    <source>
        <dbReference type="ARBA" id="ARBA00009427"/>
    </source>
</evidence>
<dbReference type="EC" id="2.7.4.25" evidence="8"/>
<dbReference type="GO" id="GO:0005524">
    <property type="term" value="F:ATP binding"/>
    <property type="evidence" value="ECO:0007669"/>
    <property type="project" value="UniProtKB-UniRule"/>
</dbReference>
<comment type="subcellular location">
    <subcellularLocation>
        <location evidence="8">Cytoplasm</location>
    </subcellularLocation>
</comment>
<keyword evidence="8" id="KW-0963">Cytoplasm</keyword>
<dbReference type="HAMAP" id="MF_00238">
    <property type="entry name" value="Cytidyl_kinase_type1"/>
    <property type="match status" value="1"/>
</dbReference>
<dbReference type="GO" id="GO:0036431">
    <property type="term" value="F:dCMP kinase activity"/>
    <property type="evidence" value="ECO:0007669"/>
    <property type="project" value="InterPro"/>
</dbReference>
<dbReference type="PANTHER" id="PTHR21299">
    <property type="entry name" value="CYTIDYLATE KINASE/PANTOATE-BETA-ALANINE LIGASE"/>
    <property type="match status" value="1"/>
</dbReference>
<evidence type="ECO:0000256" key="2">
    <source>
        <dbReference type="ARBA" id="ARBA00022679"/>
    </source>
</evidence>
<organism evidence="10 11">
    <name type="scientific">Planctopirus ephydatiae</name>
    <dbReference type="NCBI Taxonomy" id="2528019"/>
    <lineage>
        <taxon>Bacteria</taxon>
        <taxon>Pseudomonadati</taxon>
        <taxon>Planctomycetota</taxon>
        <taxon>Planctomycetia</taxon>
        <taxon>Planctomycetales</taxon>
        <taxon>Planctomycetaceae</taxon>
        <taxon>Planctopirus</taxon>
    </lineage>
</organism>
<keyword evidence="11" id="KW-1185">Reference proteome</keyword>